<reference evidence="1 2" key="1">
    <citation type="journal article" date="2011" name="J. Bacteriol.">
        <title>Complete genome sequence of the polycyclic aromatic hydrocarbon-degrading bacterium Alteromonas sp. strain SN2.</title>
        <authorList>
            <person name="Jin H.M."/>
            <person name="Jeong H."/>
            <person name="Moon E.J."/>
            <person name="Math R.K."/>
            <person name="Lee K."/>
            <person name="Kim H.J."/>
            <person name="Jeon C.O."/>
            <person name="Oh T.K."/>
            <person name="Kim J.F."/>
        </authorList>
    </citation>
    <scope>NUCLEOTIDE SEQUENCE [LARGE SCALE GENOMIC DNA]</scope>
    <source>
        <strain evidence="2">JCM 17741 / KACC 18427 / KCTC 11700BP / SN2</strain>
    </source>
</reference>
<organism evidence="1 2">
    <name type="scientific">Alteromonas naphthalenivorans</name>
    <dbReference type="NCBI Taxonomy" id="715451"/>
    <lineage>
        <taxon>Bacteria</taxon>
        <taxon>Pseudomonadati</taxon>
        <taxon>Pseudomonadota</taxon>
        <taxon>Gammaproteobacteria</taxon>
        <taxon>Alteromonadales</taxon>
        <taxon>Alteromonadaceae</taxon>
        <taxon>Alteromonas/Salinimonas group</taxon>
        <taxon>Alteromonas</taxon>
    </lineage>
</organism>
<accession>F5Z4V4</accession>
<dbReference type="SUPFAM" id="SSF54427">
    <property type="entry name" value="NTF2-like"/>
    <property type="match status" value="1"/>
</dbReference>
<evidence type="ECO:0000313" key="1">
    <source>
        <dbReference type="EMBL" id="AEF04441.1"/>
    </source>
</evidence>
<evidence type="ECO:0008006" key="3">
    <source>
        <dbReference type="Google" id="ProtNLM"/>
    </source>
</evidence>
<dbReference type="RefSeq" id="WP_013785366.1">
    <property type="nucleotide sequence ID" value="NC_015554.1"/>
</dbReference>
<dbReference type="KEGG" id="alt:ambt_14655"/>
<protein>
    <recommendedName>
        <fullName evidence="3">SnoaL-like domain-containing protein</fullName>
    </recommendedName>
</protein>
<dbReference type="EMBL" id="CP002339">
    <property type="protein sequence ID" value="AEF04441.1"/>
    <property type="molecule type" value="Genomic_DNA"/>
</dbReference>
<proteinExistence type="predicted"/>
<keyword evidence="2" id="KW-1185">Reference proteome</keyword>
<dbReference type="InterPro" id="IPR032710">
    <property type="entry name" value="NTF2-like_dom_sf"/>
</dbReference>
<gene>
    <name evidence="1" type="ordered locus">ambt_14655</name>
</gene>
<dbReference type="Proteomes" id="UP000000683">
    <property type="component" value="Chromosome"/>
</dbReference>
<name>F5Z4V4_ALTNA</name>
<dbReference type="HOGENOM" id="CLU_1507599_0_0_6"/>
<evidence type="ECO:0000313" key="2">
    <source>
        <dbReference type="Proteomes" id="UP000000683"/>
    </source>
</evidence>
<sequence length="178" mass="20572">MKILKVLLGLIIVFILCATAFAWYQSSIAEKERQAELALENKILNREFRPIIENYIGAYNRCDIDEASTYISQEQLSFDADVTRLFEMRLGALERFCKKLSVTIKTIRTLRMHNDDAASIRIALNLTVNESGETVDPGTDYNKWSFKKEEGTWKIRSDSFEKLLTKYHSVLEQPSHNN</sequence>
<dbReference type="AlphaFoldDB" id="F5Z4V4"/>